<feature type="domain" description="Gliding motility-associated protein GldM first immunoglobulin-like" evidence="3">
    <location>
        <begin position="226"/>
        <end position="330"/>
    </location>
</feature>
<feature type="domain" description="Gliding motility-associated protein GldM N-terminal" evidence="2">
    <location>
        <begin position="32"/>
        <end position="223"/>
    </location>
</feature>
<dbReference type="InterPro" id="IPR048406">
    <property type="entry name" value="GldM_Ig-like-2"/>
</dbReference>
<dbReference type="RefSeq" id="WP_152762962.1">
    <property type="nucleotide sequence ID" value="NZ_WHLY01000002.1"/>
</dbReference>
<dbReference type="Pfam" id="PF12080">
    <property type="entry name" value="GldM_4th"/>
    <property type="match status" value="1"/>
</dbReference>
<dbReference type="InterPro" id="IPR048405">
    <property type="entry name" value="GldM_Ig-like-1"/>
</dbReference>
<reference evidence="5 6" key="1">
    <citation type="submission" date="2019-10" db="EMBL/GenBank/DDBJ databases">
        <title>Draft Genome Sequence of Cytophagaceae sp. SJW1-29.</title>
        <authorList>
            <person name="Choi A."/>
        </authorList>
    </citation>
    <scope>NUCLEOTIDE SEQUENCE [LARGE SCALE GENOMIC DNA]</scope>
    <source>
        <strain evidence="5 6">SJW1-29</strain>
    </source>
</reference>
<comment type="caution">
    <text evidence="5">The sequence shown here is derived from an EMBL/GenBank/DDBJ whole genome shotgun (WGS) entry which is preliminary data.</text>
</comment>
<dbReference type="Pfam" id="PF12081">
    <property type="entry name" value="GldM_1st"/>
    <property type="match status" value="1"/>
</dbReference>
<gene>
    <name evidence="5" type="primary">gldM</name>
    <name evidence="5" type="ORF">GBK04_20620</name>
</gene>
<protein>
    <submittedName>
        <fullName evidence="5">Gliding motility protein GldM</fullName>
    </submittedName>
</protein>
<proteinExistence type="predicted"/>
<evidence type="ECO:0000259" key="2">
    <source>
        <dbReference type="Pfam" id="PF12081"/>
    </source>
</evidence>
<evidence type="ECO:0000313" key="5">
    <source>
        <dbReference type="EMBL" id="MPR35688.1"/>
    </source>
</evidence>
<name>A0A7C9FZQ8_9BACT</name>
<dbReference type="NCBIfam" id="TIGR03517">
    <property type="entry name" value="GldM_gliding"/>
    <property type="match status" value="1"/>
</dbReference>
<evidence type="ECO:0000259" key="4">
    <source>
        <dbReference type="Pfam" id="PF21602"/>
    </source>
</evidence>
<dbReference type="Pfam" id="PF21602">
    <property type="entry name" value="GldM_3rd"/>
    <property type="match status" value="1"/>
</dbReference>
<dbReference type="Pfam" id="PF21601">
    <property type="entry name" value="GldM_2nd"/>
    <property type="match status" value="1"/>
</dbReference>
<accession>A0A7C9FZQ8</accession>
<sequence length="532" mass="56955">MAGGKETPRQKMIGMMYLVLTAMLALQVSSAIIEKFILLNNSLELSSGAANKINQETVLKIKAAVDKSGNRAADVAVMKQADEVRALTSSMVSELSALKQEIITKAGAGLKEDGSIKNPQEEQKVAELMIGSGSQKNGKAYALKQTLNDFTQKLNQYSPEKFQPLALDAKDDPISKNRADQRNKDFAELNFDQTPVAAALAVLSQKQTDIRRMEGEVLNYLASKVGAADIKFDRILAMISSESKVVVAGTKYKGEMFIAASASGITPRMSLNGAPVRVENGKGIIEFTAQGGGYGADGLVRRVLQGVISFPTPSGRDTTVRLEQEYFVAKPDYQIETGTMPPLYLGCANKLSIVSPALGALWAPDFRADGAEVIKSGQKGKITVVPNRKQVQLTVLNQGNVLGTSPFNVSLVPKPSLELRVNGGAYDGRRGAAASSVRSIQVVAIPDESFKNFSPEDAQFRVSQIQVSLARGSRRIGNPVTLNGGGSVSALAANAEPGDRYVIEVLGVQRRNFKGETSNVEMGSQPMTVNLN</sequence>
<evidence type="ECO:0000259" key="3">
    <source>
        <dbReference type="Pfam" id="PF21601"/>
    </source>
</evidence>
<keyword evidence="6" id="KW-1185">Reference proteome</keyword>
<evidence type="ECO:0000313" key="6">
    <source>
        <dbReference type="Proteomes" id="UP000479293"/>
    </source>
</evidence>
<dbReference type="InterPro" id="IPR022719">
    <property type="entry name" value="Motility-assoc_prot_GldM_C"/>
</dbReference>
<dbReference type="InterPro" id="IPR022720">
    <property type="entry name" value="Motility-assoc_prot_GldM_N"/>
</dbReference>
<dbReference type="Proteomes" id="UP000479293">
    <property type="component" value="Unassembled WGS sequence"/>
</dbReference>
<organism evidence="5 6">
    <name type="scientific">Salmonirosea aquatica</name>
    <dbReference type="NCBI Taxonomy" id="2654236"/>
    <lineage>
        <taxon>Bacteria</taxon>
        <taxon>Pseudomonadati</taxon>
        <taxon>Bacteroidota</taxon>
        <taxon>Cytophagia</taxon>
        <taxon>Cytophagales</taxon>
        <taxon>Spirosomataceae</taxon>
        <taxon>Salmonirosea</taxon>
    </lineage>
</organism>
<dbReference type="InterPro" id="IPR019859">
    <property type="entry name" value="Motility-assoc_prot_GldM"/>
</dbReference>
<feature type="domain" description="Gliding motility-associated protein GldM second immunoglobulin-like" evidence="4">
    <location>
        <begin position="333"/>
        <end position="409"/>
    </location>
</feature>
<dbReference type="EMBL" id="WHLY01000002">
    <property type="protein sequence ID" value="MPR35688.1"/>
    <property type="molecule type" value="Genomic_DNA"/>
</dbReference>
<feature type="domain" description="Gliding motility-associated protein GldM C-terminal" evidence="1">
    <location>
        <begin position="413"/>
        <end position="532"/>
    </location>
</feature>
<dbReference type="AlphaFoldDB" id="A0A7C9FZQ8"/>
<evidence type="ECO:0000259" key="1">
    <source>
        <dbReference type="Pfam" id="PF12080"/>
    </source>
</evidence>